<dbReference type="HOGENOM" id="CLU_648404_0_0_5"/>
<feature type="transmembrane region" description="Helical" evidence="1">
    <location>
        <begin position="306"/>
        <end position="330"/>
    </location>
</feature>
<dbReference type="AlphaFoldDB" id="F2IWA3"/>
<evidence type="ECO:0000256" key="1">
    <source>
        <dbReference type="SAM" id="Phobius"/>
    </source>
</evidence>
<dbReference type="STRING" id="991905.SL003B_3065"/>
<sequence>MFDQIYARRLKADMETWVANGWVAPEGATRILASLAAGDGRSRLPMALAGIGVVCMALALAAFIAANWDAIPRALKLAGIALAVLLSHGAAAWAADAGRRGIADLATAFATLVFVGGLALVGQIFHLPQDWAGGALLVCLGAIAAAWLAGSRAALVVAAVAAIQWQTMRSELGAETLVEGLIGFALLAAVLAHPLVHPARLSRWAALSLLYVTFGRWIVEGADRLDDAALAAALLGFAALSAALVVFGALLERRPRDGRASVFAGPGLLLLARSAQELAMAVLLLAVVVALVGISEIGEASLGTALAAPAVALLLVAAVLGSGMLLAAGAREARHRLTVGAVAACLAAVLVSLAAPQAMIPAAALALGATVAVSMAGILAHVSAWTLGGHIALTVVVLWLLSVTIGTLLGQAVFFLVAGLVLIAMALVTARSLRRAAARRQEDVS</sequence>
<feature type="domain" description="DUF2157" evidence="2">
    <location>
        <begin position="16"/>
        <end position="154"/>
    </location>
</feature>
<keyword evidence="1" id="KW-1133">Transmembrane helix</keyword>
<keyword evidence="1" id="KW-0472">Membrane</keyword>
<dbReference type="InterPro" id="IPR018677">
    <property type="entry name" value="DUF2157"/>
</dbReference>
<organism evidence="3 4">
    <name type="scientific">Polymorphum gilvum (strain LMG 25793 / CGMCC 1.9160 / SL003B-26A1)</name>
    <dbReference type="NCBI Taxonomy" id="991905"/>
    <lineage>
        <taxon>Bacteria</taxon>
        <taxon>Pseudomonadati</taxon>
        <taxon>Pseudomonadota</taxon>
        <taxon>Alphaproteobacteria</taxon>
        <taxon>Rhodobacterales</taxon>
        <taxon>Paracoccaceae</taxon>
        <taxon>Polymorphum</taxon>
    </lineage>
</organism>
<protein>
    <recommendedName>
        <fullName evidence="2">DUF2157 domain-containing protein</fullName>
    </recommendedName>
</protein>
<dbReference type="eggNOG" id="COG4872">
    <property type="taxonomic scope" value="Bacteria"/>
</dbReference>
<dbReference type="Proteomes" id="UP000008130">
    <property type="component" value="Chromosome"/>
</dbReference>
<dbReference type="RefSeq" id="WP_013653799.1">
    <property type="nucleotide sequence ID" value="NC_015259.1"/>
</dbReference>
<gene>
    <name evidence="3" type="ordered locus">SL003B_3065</name>
</gene>
<feature type="transmembrane region" description="Helical" evidence="1">
    <location>
        <begin position="387"/>
        <end position="406"/>
    </location>
</feature>
<keyword evidence="4" id="KW-1185">Reference proteome</keyword>
<evidence type="ECO:0000313" key="3">
    <source>
        <dbReference type="EMBL" id="ADZ71488.1"/>
    </source>
</evidence>
<accession>F2IWA3</accession>
<keyword evidence="1" id="KW-0812">Transmembrane</keyword>
<feature type="transmembrane region" description="Helical" evidence="1">
    <location>
        <begin position="360"/>
        <end position="380"/>
    </location>
</feature>
<feature type="transmembrane region" description="Helical" evidence="1">
    <location>
        <begin position="278"/>
        <end position="294"/>
    </location>
</feature>
<evidence type="ECO:0000259" key="2">
    <source>
        <dbReference type="Pfam" id="PF09925"/>
    </source>
</evidence>
<name>F2IWA3_POLGS</name>
<dbReference type="Pfam" id="PF09925">
    <property type="entry name" value="DUF2157"/>
    <property type="match status" value="1"/>
</dbReference>
<feature type="transmembrane region" description="Helical" evidence="1">
    <location>
        <begin position="102"/>
        <end position="125"/>
    </location>
</feature>
<dbReference type="PATRIC" id="fig|991905.3.peg.3149"/>
<dbReference type="OrthoDB" id="7353197at2"/>
<reference evidence="3 4" key="1">
    <citation type="journal article" date="2011" name="J. Bacteriol.">
        <title>Complete genome sequence of Polymorphum gilvum SL003B-26A1T, a crude oil-degrading bacterium from oil-polluted saline soil.</title>
        <authorList>
            <person name="Li S.G."/>
            <person name="Tang Y.Q."/>
            <person name="Nie Y."/>
            <person name="Cai M."/>
            <person name="Wu X.L."/>
        </authorList>
    </citation>
    <scope>NUCLEOTIDE SEQUENCE [LARGE SCALE GENOMIC DNA]</scope>
    <source>
        <strain evidence="4">LMG 25793 / CGMCC 1.9160 / SL003B-26A1</strain>
    </source>
</reference>
<feature type="transmembrane region" description="Helical" evidence="1">
    <location>
        <begin position="337"/>
        <end position="354"/>
    </location>
</feature>
<feature type="transmembrane region" description="Helical" evidence="1">
    <location>
        <begin position="47"/>
        <end position="68"/>
    </location>
</feature>
<feature type="transmembrane region" description="Helical" evidence="1">
    <location>
        <begin position="131"/>
        <end position="164"/>
    </location>
</feature>
<feature type="transmembrane region" description="Helical" evidence="1">
    <location>
        <begin position="228"/>
        <end position="251"/>
    </location>
</feature>
<dbReference type="EMBL" id="CP002568">
    <property type="protein sequence ID" value="ADZ71488.1"/>
    <property type="molecule type" value="Genomic_DNA"/>
</dbReference>
<feature type="transmembrane region" description="Helical" evidence="1">
    <location>
        <begin position="176"/>
        <end position="196"/>
    </location>
</feature>
<dbReference type="KEGG" id="pgv:SL003B_3065"/>
<proteinExistence type="predicted"/>
<evidence type="ECO:0000313" key="4">
    <source>
        <dbReference type="Proteomes" id="UP000008130"/>
    </source>
</evidence>
<feature type="transmembrane region" description="Helical" evidence="1">
    <location>
        <begin position="412"/>
        <end position="430"/>
    </location>
</feature>
<feature type="transmembrane region" description="Helical" evidence="1">
    <location>
        <begin position="74"/>
        <end position="95"/>
    </location>
</feature>